<dbReference type="Pfam" id="PF12969">
    <property type="entry name" value="DUF3857"/>
    <property type="match status" value="1"/>
</dbReference>
<dbReference type="Gene3D" id="2.60.120.1130">
    <property type="match status" value="1"/>
</dbReference>
<comment type="caution">
    <text evidence="3">The sequence shown here is derived from an EMBL/GenBank/DDBJ whole genome shotgun (WGS) entry which is preliminary data.</text>
</comment>
<accession>A0A9X1VH35</accession>
<feature type="chain" id="PRO_5040734740" evidence="1">
    <location>
        <begin position="19"/>
        <end position="662"/>
    </location>
</feature>
<keyword evidence="1" id="KW-0732">Signal</keyword>
<dbReference type="Gene3D" id="2.60.40.3140">
    <property type="match status" value="1"/>
</dbReference>
<dbReference type="AlphaFoldDB" id="A0A9X1VH35"/>
<evidence type="ECO:0000313" key="4">
    <source>
        <dbReference type="Proteomes" id="UP001139193"/>
    </source>
</evidence>
<name>A0A9X1VH35_9BACT</name>
<reference evidence="3" key="1">
    <citation type="submission" date="2022-03" db="EMBL/GenBank/DDBJ databases">
        <title>Bacterial whole genome sequence for Hymenobacter sp. DH14.</title>
        <authorList>
            <person name="Le V."/>
        </authorList>
    </citation>
    <scope>NUCLEOTIDE SEQUENCE</scope>
    <source>
        <strain evidence="3">DH14</strain>
    </source>
</reference>
<dbReference type="RefSeq" id="WP_241935066.1">
    <property type="nucleotide sequence ID" value="NZ_JALBGC010000001.1"/>
</dbReference>
<sequence length="662" mass="74085">MRLPFLAVFLLTSASLSAQTLPPDLIHAGYNWDTKRHQRLPVSAAEAELPAVVLRDFTSLEYYYDKAAKDVRLFATEHRIVRVNSSDGIENYNKIVVPVLASGAPVDIKARTIGPRGEVHEVKAADMKELKDQEGGRGFRVFAVDGVEKGSEIEYFYTRERRVNHFGSEILQSDTPAHDVTFELISPKSLTFEARVYHGPAMTPDTTMAERRALHLHLDNVSGLRDEAFANVKAQRMRAEYKLAYMASKGQVRQFTWADASQYVYRSVNSLTKDEAKAVTKVLEASKLVTIPVRVLPLPDRIRAVENYVKLNFNLEEGASGNLEQIVATHNAPETGFSHLMAAIYRAMGIDFEVVVTSSREAVPFDGTFDTWNYLDHFAFYFPATGEYLAPSRPDYRYGMLPADWTGGTGLFIKGVKLGNVESAVGKVKDIPALGADQSSQDIDATVTFAPDLSNSTIRLRQTLGGYPAAEIQPFWTMIPEAKRTEILQGLQKSVVPDASNFQMLEVRNTERDISPLDKPFIVEGQMESAALLDKAGPRYLFKIGTLLGPQTELYQKEERQFDVENDNNHRYLRTIRFDVPAGYAVRNLNDLNVDVKAGSDAAKPDFDFRSSYVQNGQTITVTVAENYRQLRWPKADFEAFRAVVNAAANWNKVVLVLDKKS</sequence>
<evidence type="ECO:0000256" key="1">
    <source>
        <dbReference type="SAM" id="SignalP"/>
    </source>
</evidence>
<organism evidence="3 4">
    <name type="scientific">Hymenobacter cyanobacteriorum</name>
    <dbReference type="NCBI Taxonomy" id="2926463"/>
    <lineage>
        <taxon>Bacteria</taxon>
        <taxon>Pseudomonadati</taxon>
        <taxon>Bacteroidota</taxon>
        <taxon>Cytophagia</taxon>
        <taxon>Cytophagales</taxon>
        <taxon>Hymenobacteraceae</taxon>
        <taxon>Hymenobacter</taxon>
    </lineage>
</organism>
<dbReference type="InterPro" id="IPR024618">
    <property type="entry name" value="DUF3857"/>
</dbReference>
<evidence type="ECO:0000313" key="3">
    <source>
        <dbReference type="EMBL" id="MCI1186800.1"/>
    </source>
</evidence>
<dbReference type="EMBL" id="JALBGC010000001">
    <property type="protein sequence ID" value="MCI1186800.1"/>
    <property type="molecule type" value="Genomic_DNA"/>
</dbReference>
<protein>
    <submittedName>
        <fullName evidence="3">DUF3857 domain-containing protein</fullName>
    </submittedName>
</protein>
<gene>
    <name evidence="3" type="ORF">MON38_05170</name>
</gene>
<dbReference type="Proteomes" id="UP001139193">
    <property type="component" value="Unassembled WGS sequence"/>
</dbReference>
<evidence type="ECO:0000259" key="2">
    <source>
        <dbReference type="Pfam" id="PF12969"/>
    </source>
</evidence>
<feature type="signal peptide" evidence="1">
    <location>
        <begin position="1"/>
        <end position="18"/>
    </location>
</feature>
<proteinExistence type="predicted"/>
<feature type="domain" description="DUF3857" evidence="2">
    <location>
        <begin position="76"/>
        <end position="211"/>
    </location>
</feature>
<keyword evidence="4" id="KW-1185">Reference proteome</keyword>